<dbReference type="Gene3D" id="1.20.940.10">
    <property type="entry name" value="Functional domain of the splicing factor Prp18"/>
    <property type="match status" value="1"/>
</dbReference>
<evidence type="ECO:0000313" key="9">
    <source>
        <dbReference type="EnsemblMetazoa" id="GPAI033573-PA"/>
    </source>
</evidence>
<keyword evidence="7" id="KW-0539">Nucleus</keyword>
<evidence type="ECO:0000256" key="2">
    <source>
        <dbReference type="ARBA" id="ARBA00008137"/>
    </source>
</evidence>
<comment type="similarity">
    <text evidence="2">Belongs to the PRP18 family.</text>
</comment>
<dbReference type="GO" id="GO:0000350">
    <property type="term" value="P:generation of catalytic spliceosome for second transesterification step"/>
    <property type="evidence" value="ECO:0007669"/>
    <property type="project" value="TreeGrafter"/>
</dbReference>
<evidence type="ECO:0000256" key="4">
    <source>
        <dbReference type="ARBA" id="ARBA00022664"/>
    </source>
</evidence>
<keyword evidence="5" id="KW-0747">Spliceosome</keyword>
<keyword evidence="10" id="KW-1185">Reference proteome</keyword>
<reference evidence="9" key="2">
    <citation type="submission" date="2020-05" db="UniProtKB">
        <authorList>
            <consortium name="EnsemblMetazoa"/>
        </authorList>
    </citation>
    <scope>IDENTIFICATION</scope>
    <source>
        <strain evidence="9">IAEA</strain>
    </source>
</reference>
<evidence type="ECO:0000256" key="7">
    <source>
        <dbReference type="ARBA" id="ARBA00023242"/>
    </source>
</evidence>
<dbReference type="InterPro" id="IPR004098">
    <property type="entry name" value="Prp18"/>
</dbReference>
<keyword evidence="6" id="KW-0508">mRNA splicing</keyword>
<protein>
    <recommendedName>
        <fullName evidence="3">Pre-mRNA-splicing factor 18</fullName>
    </recommendedName>
</protein>
<dbReference type="PANTHER" id="PTHR13007">
    <property type="entry name" value="PRE-MRNA SPLICING FACTOR-RELATED"/>
    <property type="match status" value="1"/>
</dbReference>
<dbReference type="Pfam" id="PF02840">
    <property type="entry name" value="Prp18"/>
    <property type="match status" value="1"/>
</dbReference>
<evidence type="ECO:0000256" key="3">
    <source>
        <dbReference type="ARBA" id="ARBA00018242"/>
    </source>
</evidence>
<evidence type="ECO:0000256" key="6">
    <source>
        <dbReference type="ARBA" id="ARBA00023187"/>
    </source>
</evidence>
<evidence type="ECO:0000256" key="5">
    <source>
        <dbReference type="ARBA" id="ARBA00022728"/>
    </source>
</evidence>
<organism evidence="9 10">
    <name type="scientific">Glossina pallidipes</name>
    <name type="common">Tsetse fly</name>
    <dbReference type="NCBI Taxonomy" id="7398"/>
    <lineage>
        <taxon>Eukaryota</taxon>
        <taxon>Metazoa</taxon>
        <taxon>Ecdysozoa</taxon>
        <taxon>Arthropoda</taxon>
        <taxon>Hexapoda</taxon>
        <taxon>Insecta</taxon>
        <taxon>Pterygota</taxon>
        <taxon>Neoptera</taxon>
        <taxon>Endopterygota</taxon>
        <taxon>Diptera</taxon>
        <taxon>Brachycera</taxon>
        <taxon>Muscomorpha</taxon>
        <taxon>Hippoboscoidea</taxon>
        <taxon>Glossinidae</taxon>
        <taxon>Glossina</taxon>
    </lineage>
</organism>
<dbReference type="VEuPathDB" id="VectorBase:GPAI033573"/>
<dbReference type="InterPro" id="IPR011989">
    <property type="entry name" value="ARM-like"/>
</dbReference>
<dbReference type="Gene3D" id="1.25.10.10">
    <property type="entry name" value="Leucine-rich Repeat Variant"/>
    <property type="match status" value="1"/>
</dbReference>
<feature type="domain" description="Prp18" evidence="8">
    <location>
        <begin position="67"/>
        <end position="112"/>
    </location>
</feature>
<evidence type="ECO:0000313" key="10">
    <source>
        <dbReference type="Proteomes" id="UP000092445"/>
    </source>
</evidence>
<sequence>MVSYAQETQHEKILRGLAVGISLIMFARLEESDPLVTSLSTNKDPVLCRSGMYTMTEEVKPSDAYLVTMVVIHTRTGREKIFSKNVMNDETQPKYIQGLKKLMTKCQEYFPTDPSKRVEYGSKKDRE</sequence>
<comment type="subcellular location">
    <subcellularLocation>
        <location evidence="1">Nucleus</location>
    </subcellularLocation>
</comment>
<dbReference type="GO" id="GO:0046540">
    <property type="term" value="C:U4/U6 x U5 tri-snRNP complex"/>
    <property type="evidence" value="ECO:0007669"/>
    <property type="project" value="TreeGrafter"/>
</dbReference>
<dbReference type="STRING" id="7398.A0A1B0A3S6"/>
<dbReference type="InterPro" id="IPR039979">
    <property type="entry name" value="PRPF18"/>
</dbReference>
<evidence type="ECO:0000256" key="1">
    <source>
        <dbReference type="ARBA" id="ARBA00004123"/>
    </source>
</evidence>
<dbReference type="AlphaFoldDB" id="A0A1B0A3S6"/>
<evidence type="ECO:0000259" key="8">
    <source>
        <dbReference type="Pfam" id="PF02840"/>
    </source>
</evidence>
<dbReference type="GO" id="GO:0005682">
    <property type="term" value="C:U5 snRNP"/>
    <property type="evidence" value="ECO:0007669"/>
    <property type="project" value="TreeGrafter"/>
</dbReference>
<accession>A0A1B0A3S6</accession>
<keyword evidence="4" id="KW-0507">mRNA processing</keyword>
<dbReference type="EnsemblMetazoa" id="GPAI033573-RA">
    <property type="protein sequence ID" value="GPAI033573-PA"/>
    <property type="gene ID" value="GPAI033573"/>
</dbReference>
<dbReference type="PANTHER" id="PTHR13007:SF19">
    <property type="entry name" value="PRE-MRNA-SPLICING FACTOR 18"/>
    <property type="match status" value="1"/>
</dbReference>
<dbReference type="SUPFAM" id="SSF47938">
    <property type="entry name" value="Functional domain of the splicing factor Prp18"/>
    <property type="match status" value="1"/>
</dbReference>
<proteinExistence type="inferred from homology"/>
<reference evidence="10" key="1">
    <citation type="submission" date="2014-03" db="EMBL/GenBank/DDBJ databases">
        <authorList>
            <person name="Aksoy S."/>
            <person name="Warren W."/>
            <person name="Wilson R.K."/>
        </authorList>
    </citation>
    <scope>NUCLEOTIDE SEQUENCE [LARGE SCALE GENOMIC DNA]</scope>
    <source>
        <strain evidence="10">IAEA</strain>
    </source>
</reference>
<dbReference type="Proteomes" id="UP000092445">
    <property type="component" value="Unassembled WGS sequence"/>
</dbReference>
<dbReference type="GO" id="GO:0071021">
    <property type="term" value="C:U2-type post-spliceosomal complex"/>
    <property type="evidence" value="ECO:0007669"/>
    <property type="project" value="TreeGrafter"/>
</dbReference>
<name>A0A1B0A3S6_GLOPL</name>